<dbReference type="Pfam" id="PF21131">
    <property type="entry name" value="eEFSec_4th"/>
    <property type="match status" value="1"/>
</dbReference>
<dbReference type="GO" id="GO:0003924">
    <property type="term" value="F:GTPase activity"/>
    <property type="evidence" value="ECO:0007669"/>
    <property type="project" value="InterPro"/>
</dbReference>
<dbReference type="InterPro" id="IPR049393">
    <property type="entry name" value="eEFSec_III"/>
</dbReference>
<dbReference type="PRINTS" id="PR00315">
    <property type="entry name" value="ELONGATNFCT"/>
</dbReference>
<dbReference type="SUPFAM" id="SSF52540">
    <property type="entry name" value="P-loop containing nucleoside triphosphate hydrolases"/>
    <property type="match status" value="1"/>
</dbReference>
<dbReference type="Gene3D" id="3.40.50.300">
    <property type="entry name" value="P-loop containing nucleotide triphosphate hydrolases"/>
    <property type="match status" value="1"/>
</dbReference>
<evidence type="ECO:0000256" key="1">
    <source>
        <dbReference type="ARBA" id="ARBA00021392"/>
    </source>
</evidence>
<feature type="domain" description="Tr-type G" evidence="2">
    <location>
        <begin position="9"/>
        <end position="124"/>
    </location>
</feature>
<evidence type="ECO:0000313" key="3">
    <source>
        <dbReference type="EMBL" id="KAJ0407185.1"/>
    </source>
</evidence>
<dbReference type="CDD" id="cd04094">
    <property type="entry name" value="eSelB_III"/>
    <property type="match status" value="1"/>
</dbReference>
<dbReference type="PANTHER" id="PTHR43721:SF11">
    <property type="entry name" value="SELENOCYSTEINE-SPECIFIC ELONGATION FACTOR"/>
    <property type="match status" value="1"/>
</dbReference>
<dbReference type="Pfam" id="PF21208">
    <property type="entry name" value="euk_SelB_III"/>
    <property type="match status" value="1"/>
</dbReference>
<accession>A0AAD5MGR5</accession>
<reference evidence="3" key="1">
    <citation type="submission" date="2021-12" db="EMBL/GenBank/DDBJ databases">
        <title>Prjna785345.</title>
        <authorList>
            <person name="Rujirawat T."/>
            <person name="Krajaejun T."/>
        </authorList>
    </citation>
    <scope>NUCLEOTIDE SEQUENCE</scope>
    <source>
        <strain evidence="3">Pi057C3</strain>
    </source>
</reference>
<dbReference type="PROSITE" id="PS51722">
    <property type="entry name" value="G_TR_2"/>
    <property type="match status" value="1"/>
</dbReference>
<comment type="caution">
    <text evidence="3">The sequence shown here is derived from an EMBL/GenBank/DDBJ whole genome shotgun (WGS) entry which is preliminary data.</text>
</comment>
<dbReference type="Proteomes" id="UP001209570">
    <property type="component" value="Unassembled WGS sequence"/>
</dbReference>
<dbReference type="Gene3D" id="2.40.30.10">
    <property type="entry name" value="Translation factors"/>
    <property type="match status" value="1"/>
</dbReference>
<gene>
    <name evidence="3" type="ORF">P43SY_001143</name>
</gene>
<dbReference type="InterPro" id="IPR009000">
    <property type="entry name" value="Transl_B-barrel_sf"/>
</dbReference>
<dbReference type="GO" id="GO:0005525">
    <property type="term" value="F:GTP binding"/>
    <property type="evidence" value="ECO:0007669"/>
    <property type="project" value="InterPro"/>
</dbReference>
<dbReference type="GO" id="GO:0001514">
    <property type="term" value="P:selenocysteine incorporation"/>
    <property type="evidence" value="ECO:0007669"/>
    <property type="project" value="TreeGrafter"/>
</dbReference>
<name>A0AAD5MGR5_PYTIN</name>
<dbReference type="Pfam" id="PF00009">
    <property type="entry name" value="GTP_EFTU"/>
    <property type="match status" value="1"/>
</dbReference>
<protein>
    <recommendedName>
        <fullName evidence="1">Elongation factor Tu, chloroplastic</fullName>
    </recommendedName>
</protein>
<dbReference type="EMBL" id="JAKCXM010000024">
    <property type="protein sequence ID" value="KAJ0407185.1"/>
    <property type="molecule type" value="Genomic_DNA"/>
</dbReference>
<proteinExistence type="predicted"/>
<keyword evidence="4" id="KW-1185">Reference proteome</keyword>
<dbReference type="CDD" id="cd03696">
    <property type="entry name" value="SelB_II"/>
    <property type="match status" value="1"/>
</dbReference>
<dbReference type="InterPro" id="IPR049394">
    <property type="entry name" value="eEFSec_C"/>
</dbReference>
<organism evidence="3 4">
    <name type="scientific">Pythium insidiosum</name>
    <name type="common">Pythiosis disease agent</name>
    <dbReference type="NCBI Taxonomy" id="114742"/>
    <lineage>
        <taxon>Eukaryota</taxon>
        <taxon>Sar</taxon>
        <taxon>Stramenopiles</taxon>
        <taxon>Oomycota</taxon>
        <taxon>Peronosporomycetes</taxon>
        <taxon>Pythiales</taxon>
        <taxon>Pythiaceae</taxon>
        <taxon>Pythium</taxon>
    </lineage>
</organism>
<evidence type="ECO:0000259" key="2">
    <source>
        <dbReference type="PROSITE" id="PS51722"/>
    </source>
</evidence>
<dbReference type="InterPro" id="IPR004161">
    <property type="entry name" value="EFTu-like_2"/>
</dbReference>
<dbReference type="FunFam" id="2.40.30.10:FF:000052">
    <property type="entry name" value="Selenocysteine-specific elongation factor EF-Sec"/>
    <property type="match status" value="1"/>
</dbReference>
<dbReference type="InterPro" id="IPR027417">
    <property type="entry name" value="P-loop_NTPase"/>
</dbReference>
<dbReference type="GO" id="GO:0003746">
    <property type="term" value="F:translation elongation factor activity"/>
    <property type="evidence" value="ECO:0007669"/>
    <property type="project" value="TreeGrafter"/>
</dbReference>
<dbReference type="Pfam" id="PF03144">
    <property type="entry name" value="GTP_EFTU_D2"/>
    <property type="match status" value="1"/>
</dbReference>
<dbReference type="PANTHER" id="PTHR43721">
    <property type="entry name" value="ELONGATION FACTOR TU-RELATED"/>
    <property type="match status" value="1"/>
</dbReference>
<dbReference type="AlphaFoldDB" id="A0AAD5MGR5"/>
<dbReference type="InterPro" id="IPR000795">
    <property type="entry name" value="T_Tr_GTP-bd_dom"/>
</dbReference>
<dbReference type="SUPFAM" id="SSF50447">
    <property type="entry name" value="Translation proteins"/>
    <property type="match status" value="1"/>
</dbReference>
<evidence type="ECO:0000313" key="4">
    <source>
        <dbReference type="Proteomes" id="UP001209570"/>
    </source>
</evidence>
<sequence length="630" mass="67828">MAAPEDVRVININVGVLGHVDSGKTHLVRVLSTKLSTAALDKHPQSQERGMTLDLGFSSFRIPRIGSTASPEPEDVQYQITLVDCPGHASLFKTILGGVHIIDAVILVVDVVKGLQPQTIECLLWPFGSPDAIPMVPVAAAPSSSGEEVSGLTVANSPIGINLLIETLQSRLVLPTRDASGPLGFAVDHCFAIPGNGTILTGTVLSGSVRVGDEVELPGLQVTRKVKSMQMFRRSVTAAAQGDRVAIKVHGLDASLVERAMVVTPQTMPFVSAVIVPVHQVPFFQGNCKTGGKFHATIGHTTVVALATFFAEFPEPDKLLERSAFNAKTLYRHVEQFESMVDNETPATGEATASTTAEQSTSRGFQGFALLQFESPVVCPPRSIVVCSRLDLDPKRHHCRLAFHGEIQSVICHDDDEVRAMAQRFQNYSDSGAAWTPLSELRIGKIKERSGIVDKTTAASPQGGGISVIGRDMFDKHVDWQVYADTIVLFDTARSLGRILGPFGKSGKFRLSMVDENKPIPSAGERILLRFVKRSTLRPLGKAVIERLKGETSKDGRNPFAVVVGLFENESDAAVAIGQRVVCRLSDSQEESGEIEKPFGKAGKVRVSFEAIGGTLAQPGDKVEYTPTIK</sequence>
<dbReference type="InterPro" id="IPR050055">
    <property type="entry name" value="EF-Tu_GTPase"/>
</dbReference>